<gene>
    <name evidence="5" type="ORF">AAAU51_07280</name>
</gene>
<dbReference type="Proteomes" id="UP001482154">
    <property type="component" value="Unassembled WGS sequence"/>
</dbReference>
<keyword evidence="6" id="KW-1185">Reference proteome</keyword>
<name>A0ABV1IUT4_9FIRM</name>
<evidence type="ECO:0000256" key="2">
    <source>
        <dbReference type="SAM" id="MobiDB-lite"/>
    </source>
</evidence>
<evidence type="ECO:0000259" key="4">
    <source>
        <dbReference type="SMART" id="SM00646"/>
    </source>
</evidence>
<dbReference type="PANTHER" id="PTHR30404:SF0">
    <property type="entry name" value="N-ACETYLMURAMOYL-L-ALANINE AMIDASE AMIC"/>
    <property type="match status" value="1"/>
</dbReference>
<feature type="domain" description="MurNAc-LAA" evidence="4">
    <location>
        <begin position="126"/>
        <end position="262"/>
    </location>
</feature>
<dbReference type="RefSeq" id="WP_022375543.1">
    <property type="nucleotide sequence ID" value="NZ_JAOQJG010000001.1"/>
</dbReference>
<dbReference type="InterPro" id="IPR050695">
    <property type="entry name" value="N-acetylmuramoyl_amidase_3"/>
</dbReference>
<dbReference type="InterPro" id="IPR002508">
    <property type="entry name" value="MurNAc-LAA_cat"/>
</dbReference>
<dbReference type="EC" id="3.5.1.28" evidence="5"/>
<dbReference type="PROSITE" id="PS51257">
    <property type="entry name" value="PROKAR_LIPOPROTEIN"/>
    <property type="match status" value="1"/>
</dbReference>
<evidence type="ECO:0000256" key="1">
    <source>
        <dbReference type="ARBA" id="ARBA00022801"/>
    </source>
</evidence>
<feature type="chain" id="PRO_5047182693" evidence="3">
    <location>
        <begin position="23"/>
        <end position="303"/>
    </location>
</feature>
<proteinExistence type="predicted"/>
<feature type="region of interest" description="Disordered" evidence="2">
    <location>
        <begin position="59"/>
        <end position="85"/>
    </location>
</feature>
<sequence>MKKNIRKVLALMLVLCASISGCGTKKQTTQEKTTSQKTAAKEVMTITSSKKQETRKLKKSNWIIELDPGHGGNDSGAVGETNDQPQEKDINLKIAKYIKQELSKNSNIKVYLTRTGDTKPELGERVPKAVQDKADLFVSLHNNAKGEIVDYDHGCTVLVPTGNYNKEVSQQAQLLGCYFLKYLEQTGVENQGLLMRTSEKNEKYPNGKIRDYYRVIHNSIEKGIPGVIVEHSFVDNDNDVKQFLKDDSKIKKLAQADAKAIRDYCLGTVKAEKEEKQKVTLIRDSKGKNNKYSSKKFKLYYIN</sequence>
<protein>
    <submittedName>
        <fullName evidence="5">N-acetylmuramoyl-L-alanine amidase</fullName>
        <ecNumber evidence="5">3.5.1.28</ecNumber>
    </submittedName>
</protein>
<organism evidence="5 6">
    <name type="scientific">Anaerostipes amylophilus</name>
    <dbReference type="NCBI Taxonomy" id="2981779"/>
    <lineage>
        <taxon>Bacteria</taxon>
        <taxon>Bacillati</taxon>
        <taxon>Bacillota</taxon>
        <taxon>Clostridia</taxon>
        <taxon>Lachnospirales</taxon>
        <taxon>Lachnospiraceae</taxon>
        <taxon>Anaerostipes</taxon>
    </lineage>
</organism>
<comment type="caution">
    <text evidence="5">The sequence shown here is derived from an EMBL/GenBank/DDBJ whole genome shotgun (WGS) entry which is preliminary data.</text>
</comment>
<keyword evidence="3" id="KW-0732">Signal</keyword>
<reference evidence="5 6" key="1">
    <citation type="submission" date="2024-04" db="EMBL/GenBank/DDBJ databases">
        <title>Human intestinal bacterial collection.</title>
        <authorList>
            <person name="Pauvert C."/>
            <person name="Hitch T.C.A."/>
            <person name="Clavel T."/>
        </authorList>
    </citation>
    <scope>NUCLEOTIDE SEQUENCE [LARGE SCALE GENOMIC DNA]</scope>
    <source>
        <strain evidence="5 6">CLA-AA-H249</strain>
    </source>
</reference>
<feature type="signal peptide" evidence="3">
    <location>
        <begin position="1"/>
        <end position="22"/>
    </location>
</feature>
<dbReference type="EMBL" id="JBBNIN010000008">
    <property type="protein sequence ID" value="MEQ2710970.1"/>
    <property type="molecule type" value="Genomic_DNA"/>
</dbReference>
<accession>A0ABV1IUT4</accession>
<dbReference type="SUPFAM" id="SSF53187">
    <property type="entry name" value="Zn-dependent exopeptidases"/>
    <property type="match status" value="1"/>
</dbReference>
<evidence type="ECO:0000256" key="3">
    <source>
        <dbReference type="SAM" id="SignalP"/>
    </source>
</evidence>
<dbReference type="Pfam" id="PF01520">
    <property type="entry name" value="Amidase_3"/>
    <property type="match status" value="1"/>
</dbReference>
<dbReference type="CDD" id="cd02696">
    <property type="entry name" value="MurNAc-LAA"/>
    <property type="match status" value="1"/>
</dbReference>
<evidence type="ECO:0000313" key="6">
    <source>
        <dbReference type="Proteomes" id="UP001482154"/>
    </source>
</evidence>
<dbReference type="PANTHER" id="PTHR30404">
    <property type="entry name" value="N-ACETYLMURAMOYL-L-ALANINE AMIDASE"/>
    <property type="match status" value="1"/>
</dbReference>
<evidence type="ECO:0000313" key="5">
    <source>
        <dbReference type="EMBL" id="MEQ2710970.1"/>
    </source>
</evidence>
<dbReference type="GO" id="GO:0008745">
    <property type="term" value="F:N-acetylmuramoyl-L-alanine amidase activity"/>
    <property type="evidence" value="ECO:0007669"/>
    <property type="project" value="UniProtKB-EC"/>
</dbReference>
<keyword evidence="1 5" id="KW-0378">Hydrolase</keyword>
<dbReference type="Gene3D" id="3.40.630.40">
    <property type="entry name" value="Zn-dependent exopeptidases"/>
    <property type="match status" value="1"/>
</dbReference>
<dbReference type="SMART" id="SM00646">
    <property type="entry name" value="Ami_3"/>
    <property type="match status" value="1"/>
</dbReference>